<dbReference type="Gene3D" id="3.40.50.300">
    <property type="entry name" value="P-loop containing nucleotide triphosphate hydrolases"/>
    <property type="match status" value="1"/>
</dbReference>
<evidence type="ECO:0000313" key="2">
    <source>
        <dbReference type="Proteomes" id="UP000593892"/>
    </source>
</evidence>
<evidence type="ECO:0008006" key="3">
    <source>
        <dbReference type="Google" id="ProtNLM"/>
    </source>
</evidence>
<dbReference type="AlphaFoldDB" id="A0A7S7NPT2"/>
<reference evidence="1 2" key="1">
    <citation type="submission" date="2020-10" db="EMBL/GenBank/DDBJ databases">
        <title>Complete genome sequence of Paludibaculum fermentans P105T, a facultatively anaerobic acidobacterium capable of dissimilatory Fe(III) reduction.</title>
        <authorList>
            <person name="Dedysh S.N."/>
            <person name="Beletsky A.V."/>
            <person name="Kulichevskaya I.S."/>
            <person name="Mardanov A.V."/>
            <person name="Ravin N.V."/>
        </authorList>
    </citation>
    <scope>NUCLEOTIDE SEQUENCE [LARGE SCALE GENOMIC DNA]</scope>
    <source>
        <strain evidence="1 2">P105</strain>
    </source>
</reference>
<keyword evidence="2" id="KW-1185">Reference proteome</keyword>
<proteinExistence type="predicted"/>
<dbReference type="Proteomes" id="UP000593892">
    <property type="component" value="Chromosome"/>
</dbReference>
<dbReference type="InterPro" id="IPR027417">
    <property type="entry name" value="P-loop_NTPase"/>
</dbReference>
<dbReference type="SUPFAM" id="SSF53795">
    <property type="entry name" value="PEP carboxykinase-like"/>
    <property type="match status" value="1"/>
</dbReference>
<accession>A0A7S7NPT2</accession>
<sequence length="575" mass="63238">MAQHPDLVRPSLTPERDQALFFEQLEEGFHRAAARCGEVVRDFRVAGTAVRIRFAGEGLVESIAPGLAFPVAELPAGPRCEILVWDSETTGVMPVAPPRPHEDFTTRGNIWGFDSPRYRSAYQWGEGSVNLMDLEARRAIYWVPSSRHLPAWVLSCPLRSILHWWLAHNGHQLVHGAVVGDGGRGVLMPGQGGAGKSSTSLACLAHGLQFIGDDYVALAFDPAPRAYSLYATAKLDRRSLERYPELAARCRAVESPGFEKAVLFLRDGFADNMPESLPVRLVLTPRISGQPETTLGLVDAGDVEWALSSGTLVHLPHVNGQTVRFLSRMAQQVPHSMLNLGTDPAGIVHAIREAAAATGPVLPAEAHDHRPFVTVIVHLREEDAGEWEPLRASLDAQHYGRVEALVTIDHGARPEEEKRRVGGVHLQVHTFDHRMPTGAAWNRAIRESFAECLLFLEPGDRLVAGALETWVRGAGEHPEAAWIAVRTSNGGRRWLVRKGAFRTCGLFDPHPAQEGKQVQQWLANAAAQGLTGVELEAVLVRAPQAAGESRTLLSQQDLRRLKESLDRRRQQMRQA</sequence>
<protein>
    <recommendedName>
        <fullName evidence="3">HPr kinase</fullName>
    </recommendedName>
</protein>
<dbReference type="KEGG" id="pfer:IRI77_33205"/>
<organism evidence="1 2">
    <name type="scientific">Paludibaculum fermentans</name>
    <dbReference type="NCBI Taxonomy" id="1473598"/>
    <lineage>
        <taxon>Bacteria</taxon>
        <taxon>Pseudomonadati</taxon>
        <taxon>Acidobacteriota</taxon>
        <taxon>Terriglobia</taxon>
        <taxon>Bryobacterales</taxon>
        <taxon>Bryobacteraceae</taxon>
        <taxon>Paludibaculum</taxon>
    </lineage>
</organism>
<dbReference type="SUPFAM" id="SSF53448">
    <property type="entry name" value="Nucleotide-diphospho-sugar transferases"/>
    <property type="match status" value="1"/>
</dbReference>
<dbReference type="EMBL" id="CP063849">
    <property type="protein sequence ID" value="QOY87560.1"/>
    <property type="molecule type" value="Genomic_DNA"/>
</dbReference>
<dbReference type="InterPro" id="IPR029044">
    <property type="entry name" value="Nucleotide-diphossugar_trans"/>
</dbReference>
<evidence type="ECO:0000313" key="1">
    <source>
        <dbReference type="EMBL" id="QOY87560.1"/>
    </source>
</evidence>
<dbReference type="RefSeq" id="WP_194449227.1">
    <property type="nucleotide sequence ID" value="NZ_CP063849.1"/>
</dbReference>
<name>A0A7S7NPT2_PALFE</name>
<gene>
    <name evidence="1" type="ORF">IRI77_33205</name>
</gene>